<dbReference type="EMBL" id="JBBMRA010000002">
    <property type="protein sequence ID" value="MEM5535427.1"/>
    <property type="molecule type" value="Genomic_DNA"/>
</dbReference>
<gene>
    <name evidence="2" type="ORF">WNY58_03375</name>
</gene>
<dbReference type="Proteomes" id="UP001449225">
    <property type="component" value="Unassembled WGS sequence"/>
</dbReference>
<evidence type="ECO:0000259" key="1">
    <source>
        <dbReference type="Pfam" id="PF07866"/>
    </source>
</evidence>
<comment type="caution">
    <text evidence="2">The sequence shown here is derived from an EMBL/GenBank/DDBJ whole genome shotgun (WGS) entry which is preliminary data.</text>
</comment>
<dbReference type="RefSeq" id="WP_342853730.1">
    <property type="nucleotide sequence ID" value="NZ_JBBMRA010000002.1"/>
</dbReference>
<dbReference type="InterPro" id="IPR023387">
    <property type="entry name" value="DUF1653-like_dom"/>
</dbReference>
<feature type="domain" description="DUF1653" evidence="1">
    <location>
        <begin position="7"/>
        <end position="69"/>
    </location>
</feature>
<organism evidence="2 3">
    <name type="scientific">Neptuniibacter pectenicola</name>
    <dbReference type="NCBI Taxonomy" id="1806669"/>
    <lineage>
        <taxon>Bacteria</taxon>
        <taxon>Pseudomonadati</taxon>
        <taxon>Pseudomonadota</taxon>
        <taxon>Gammaproteobacteria</taxon>
        <taxon>Oceanospirillales</taxon>
        <taxon>Oceanospirillaceae</taxon>
        <taxon>Neptuniibacter</taxon>
    </lineage>
</organism>
<accession>A0ABU9TNY0</accession>
<dbReference type="Pfam" id="PF07866">
    <property type="entry name" value="DUF1653"/>
    <property type="match status" value="1"/>
</dbReference>
<protein>
    <submittedName>
        <fullName evidence="2">DUF1653 domain-containing protein</fullName>
    </submittedName>
</protein>
<sequence length="71" mass="8530">MVQIELGRYQHYKGAKYEVLQVARHSETEQWHVVYRQCYGDEGVWIRPLEMFMQQVTLKDGTEVPRFAKIK</sequence>
<reference evidence="2 3" key="1">
    <citation type="submission" date="2024-03" db="EMBL/GenBank/DDBJ databases">
        <title>Community enrichment and isolation of bacterial strains for fucoidan degradation.</title>
        <authorList>
            <person name="Sichert A."/>
        </authorList>
    </citation>
    <scope>NUCLEOTIDE SEQUENCE [LARGE SCALE GENOMIC DNA]</scope>
    <source>
        <strain evidence="2 3">AS76</strain>
    </source>
</reference>
<dbReference type="InterPro" id="IPR037135">
    <property type="entry name" value="DUF1653-like_dom_sf"/>
</dbReference>
<evidence type="ECO:0000313" key="3">
    <source>
        <dbReference type="Proteomes" id="UP001449225"/>
    </source>
</evidence>
<keyword evidence="3" id="KW-1185">Reference proteome</keyword>
<name>A0ABU9TNY0_9GAMM</name>
<dbReference type="Gene3D" id="2.30.30.320">
    <property type="entry name" value="DUF1653-like domain"/>
    <property type="match status" value="1"/>
</dbReference>
<proteinExistence type="predicted"/>
<evidence type="ECO:0000313" key="2">
    <source>
        <dbReference type="EMBL" id="MEM5535427.1"/>
    </source>
</evidence>